<accession>A0A972SJX6</accession>
<evidence type="ECO:0000313" key="1">
    <source>
        <dbReference type="EMBL" id="NPT57584.1"/>
    </source>
</evidence>
<protein>
    <submittedName>
        <fullName evidence="1">DUF2971 domain-containing protein</fullName>
    </submittedName>
</protein>
<reference evidence="1 2" key="1">
    <citation type="submission" date="2019-11" db="EMBL/GenBank/DDBJ databases">
        <title>Metabolism of dissolved organic matter in forest soils.</title>
        <authorList>
            <person name="Cyle K.T."/>
            <person name="Wilhelm R.C."/>
            <person name="Martinez C.E."/>
        </authorList>
    </citation>
    <scope>NUCLEOTIDE SEQUENCE [LARGE SCALE GENOMIC DNA]</scope>
    <source>
        <strain evidence="1 2">5N</strain>
    </source>
</reference>
<comment type="caution">
    <text evidence="1">The sequence shown here is derived from an EMBL/GenBank/DDBJ whole genome shotgun (WGS) entry which is preliminary data.</text>
</comment>
<sequence>MRFYHYTKAPYALETLRTGHLKVATFKNLNDPFELLSLTFKTREERHIQRKLKDFLETKVGLLCLSKSGREPVMWSHYADCHRGMVLAFDTGPEDIHEVTYRKTRKPHALDLTHDTAAQLEPLLLETLTTKSSSWAYEQEWRKLIFEKDWTLKQLPNGDGSTTVSVPFYDFRKDMKLVDVILGPGCTTTADTVKAALTGGRLSANVFKARRAFKAFEVVRDQRT</sequence>
<dbReference type="EMBL" id="WOEZ01000127">
    <property type="protein sequence ID" value="NPT57584.1"/>
    <property type="molecule type" value="Genomic_DNA"/>
</dbReference>
<keyword evidence="2" id="KW-1185">Reference proteome</keyword>
<name>A0A972SJX6_9BURK</name>
<dbReference type="InterPro" id="IPR021352">
    <property type="entry name" value="DUF2971"/>
</dbReference>
<dbReference type="Proteomes" id="UP000655523">
    <property type="component" value="Unassembled WGS sequence"/>
</dbReference>
<evidence type="ECO:0000313" key="2">
    <source>
        <dbReference type="Proteomes" id="UP000655523"/>
    </source>
</evidence>
<proteinExistence type="predicted"/>
<gene>
    <name evidence="1" type="ORF">GNZ13_24160</name>
</gene>
<organism evidence="1 2">
    <name type="scientific">Paraburkholderia elongata</name>
    <dbReference type="NCBI Taxonomy" id="2675747"/>
    <lineage>
        <taxon>Bacteria</taxon>
        <taxon>Pseudomonadati</taxon>
        <taxon>Pseudomonadota</taxon>
        <taxon>Betaproteobacteria</taxon>
        <taxon>Burkholderiales</taxon>
        <taxon>Burkholderiaceae</taxon>
        <taxon>Paraburkholderia</taxon>
    </lineage>
</organism>
<dbReference type="RefSeq" id="WP_172168883.1">
    <property type="nucleotide sequence ID" value="NZ_WOEZ01000127.1"/>
</dbReference>
<dbReference type="AlphaFoldDB" id="A0A972SJX6"/>
<dbReference type="Pfam" id="PF11185">
    <property type="entry name" value="DUF2971"/>
    <property type="match status" value="1"/>
</dbReference>